<evidence type="ECO:0000256" key="2">
    <source>
        <dbReference type="ARBA" id="ARBA00022840"/>
    </source>
</evidence>
<proteinExistence type="predicted"/>
<dbReference type="PANTHER" id="PTHR43384">
    <property type="entry name" value="SEPTUM SITE-DETERMINING PROTEIN MIND HOMOLOG, CHLOROPLASTIC-RELATED"/>
    <property type="match status" value="1"/>
</dbReference>
<accession>A0ABT2VNI9</accession>
<dbReference type="RefSeq" id="WP_262993971.1">
    <property type="nucleotide sequence ID" value="NZ_JAOTJC010000008.1"/>
</dbReference>
<dbReference type="Proteomes" id="UP001209257">
    <property type="component" value="Unassembled WGS sequence"/>
</dbReference>
<evidence type="ECO:0008006" key="5">
    <source>
        <dbReference type="Google" id="ProtNLM"/>
    </source>
</evidence>
<keyword evidence="4" id="KW-1185">Reference proteome</keyword>
<dbReference type="InterPro" id="IPR050625">
    <property type="entry name" value="ParA/MinD_ATPase"/>
</dbReference>
<keyword evidence="2" id="KW-0067">ATP-binding</keyword>
<evidence type="ECO:0000313" key="4">
    <source>
        <dbReference type="Proteomes" id="UP001209257"/>
    </source>
</evidence>
<dbReference type="EMBL" id="JAOTJC010000008">
    <property type="protein sequence ID" value="MCU7554870.1"/>
    <property type="molecule type" value="Genomic_DNA"/>
</dbReference>
<organism evidence="3 4">
    <name type="scientific">Alteromonas salexigens</name>
    <dbReference type="NCBI Taxonomy" id="2982530"/>
    <lineage>
        <taxon>Bacteria</taxon>
        <taxon>Pseudomonadati</taxon>
        <taxon>Pseudomonadota</taxon>
        <taxon>Gammaproteobacteria</taxon>
        <taxon>Alteromonadales</taxon>
        <taxon>Alteromonadaceae</taxon>
        <taxon>Alteromonas/Salinimonas group</taxon>
        <taxon>Alteromonas</taxon>
    </lineage>
</organism>
<reference evidence="4" key="1">
    <citation type="submission" date="2023-07" db="EMBL/GenBank/DDBJ databases">
        <title>Study on multiphase classification of strain Alteromonas salexigens isolated from the Yellow Sea.</title>
        <authorList>
            <person name="Sun L."/>
        </authorList>
    </citation>
    <scope>NUCLEOTIDE SEQUENCE [LARGE SCALE GENOMIC DNA]</scope>
    <source>
        <strain evidence="4">ASW11-19</strain>
    </source>
</reference>
<dbReference type="SUPFAM" id="SSF52540">
    <property type="entry name" value="P-loop containing nucleoside triphosphate hydrolases"/>
    <property type="match status" value="1"/>
</dbReference>
<sequence>MNNESTSCVIDYPTPVVAAQKLSRPNLSSRLNVLIMSTSSQVKSLVGPQVDHDDMLEATFTDTLPKDLSKFHVAVVYVESPAGASTLLQRLVHKVPHRLLICENLTTEIAKLAVQHKVDDLLPATEVTETLHQALVNIADAVSQSQRIAPLTSIINGKAGSGATFITCCMSEVFSELTTKQLALLDADFNYPSLAHGLRFESRFTIDQAIGELEKLDEAAIRSMMTSKDTTHLIGNTPFSRLKQDAHSPQNLNKLSWKIRQAFDEVFVDMSKGLEYQTLPLLSHSSTILVVMQLSVASLRETKAMLTELRSHIDMSSKKVAVIINRFVPDQGEITLGDVQSVLGIKQTFTIGNNFALAKLRTDLGRPLESLANHKKLSAELERIVCFATEIKPDAPCKEKAGFFRRLLRSR</sequence>
<dbReference type="Gene3D" id="3.40.50.300">
    <property type="entry name" value="P-loop containing nucleotide triphosphate hydrolases"/>
    <property type="match status" value="1"/>
</dbReference>
<protein>
    <recommendedName>
        <fullName evidence="5">Pilus assembly protein CpaE</fullName>
    </recommendedName>
</protein>
<dbReference type="InterPro" id="IPR027417">
    <property type="entry name" value="P-loop_NTPase"/>
</dbReference>
<evidence type="ECO:0000256" key="1">
    <source>
        <dbReference type="ARBA" id="ARBA00022741"/>
    </source>
</evidence>
<comment type="caution">
    <text evidence="3">The sequence shown here is derived from an EMBL/GenBank/DDBJ whole genome shotgun (WGS) entry which is preliminary data.</text>
</comment>
<gene>
    <name evidence="3" type="ORF">OCL06_09690</name>
</gene>
<dbReference type="PANTHER" id="PTHR43384:SF6">
    <property type="entry name" value="SEPTUM SITE-DETERMINING PROTEIN MIND HOMOLOG, CHLOROPLASTIC"/>
    <property type="match status" value="1"/>
</dbReference>
<evidence type="ECO:0000313" key="3">
    <source>
        <dbReference type="EMBL" id="MCU7554870.1"/>
    </source>
</evidence>
<name>A0ABT2VNI9_9ALTE</name>
<keyword evidence="1" id="KW-0547">Nucleotide-binding</keyword>